<comment type="pathway">
    <text evidence="2 20">Nucleotide-sugar biosynthesis; UDP-N-acetyl-alpha-D-glucosamine biosynthesis; N-acetyl-alpha-D-glucosamine 1-phosphate from alpha-D-glucosamine 6-phosphate (route II): step 2/2.</text>
</comment>
<feature type="region of interest" description="N-acetyltransferase" evidence="20">
    <location>
        <begin position="251"/>
        <end position="457"/>
    </location>
</feature>
<dbReference type="InterPro" id="IPR005835">
    <property type="entry name" value="NTP_transferase_dom"/>
</dbReference>
<evidence type="ECO:0000256" key="14">
    <source>
        <dbReference type="ARBA" id="ARBA00023268"/>
    </source>
</evidence>
<dbReference type="Pfam" id="PF00483">
    <property type="entry name" value="NTP_transferase"/>
    <property type="match status" value="1"/>
</dbReference>
<keyword evidence="11 20" id="KW-0460">Magnesium</keyword>
<dbReference type="Proteomes" id="UP000295325">
    <property type="component" value="Unassembled WGS sequence"/>
</dbReference>
<dbReference type="UniPathway" id="UPA00973"/>
<dbReference type="OrthoDB" id="9775031at2"/>
<dbReference type="InterPro" id="IPR029044">
    <property type="entry name" value="Nucleotide-diphossugar_trans"/>
</dbReference>
<sequence length="457" mass="49814">MENCYGLVLAAGEGKRMKSKLPKVLHKVCGKAMIDHVINALMGAGVEDFQVVVGHKADEVKAYLGDNIKTSYQSEQLGTGHAVMCSRDFLRNKEGTVIILAGDAPLITAETISKVFEYHNSKGYSATVLTADTENPEGFGRIVRDEHGDIRKIVEHKDASHEERLIKEINSGTYCFNINDLLNALNKLTNNNAQGEYYLTDVIEILKNEGRKVGAYKSSFTEFMGVNTRAQLYEANEVMRKRILMKLMLDGVTIIDPSSTYIDDGVVIGMDTIIYPGTIIEGKSVIGEDCVIGPNSRIVDSEIQNGVEVQSSVVLESKIMDKAKVGPFAYIRPGSQIGKKVKIGDFVEIKKSVIGDGTKVSHLTYIGDAEVGSDCNFGCGTVVVNYDGTRKYKTKIGNHAFIGCNTNLVAPVELGDNAYVAAGSTITEDVPEGALAVARSRQVNKEGWVDKKGIWKK</sequence>
<dbReference type="EC" id="2.3.1.157" evidence="20"/>
<dbReference type="SUPFAM" id="SSF51161">
    <property type="entry name" value="Trimeric LpxA-like enzymes"/>
    <property type="match status" value="1"/>
</dbReference>
<feature type="binding site" evidence="20">
    <location>
        <begin position="9"/>
        <end position="12"/>
    </location>
    <ligand>
        <name>UDP-N-acetyl-alpha-D-glucosamine</name>
        <dbReference type="ChEBI" id="CHEBI:57705"/>
    </ligand>
</feature>
<dbReference type="InterPro" id="IPR001451">
    <property type="entry name" value="Hexapep"/>
</dbReference>
<feature type="binding site" evidence="20">
    <location>
        <position position="365"/>
    </location>
    <ligand>
        <name>UDP-N-acetyl-alpha-D-glucosamine</name>
        <dbReference type="ChEBI" id="CHEBI:57705"/>
    </ligand>
</feature>
<comment type="subunit">
    <text evidence="20">Homotrimer.</text>
</comment>
<evidence type="ECO:0000256" key="5">
    <source>
        <dbReference type="ARBA" id="ARBA00007947"/>
    </source>
</evidence>
<evidence type="ECO:0000256" key="8">
    <source>
        <dbReference type="ARBA" id="ARBA00022695"/>
    </source>
</evidence>
<feature type="region of interest" description="Pyrophosphorylase" evidence="20">
    <location>
        <begin position="1"/>
        <end position="229"/>
    </location>
</feature>
<dbReference type="CDD" id="cd02540">
    <property type="entry name" value="GT2_GlmU_N_bac"/>
    <property type="match status" value="1"/>
</dbReference>
<dbReference type="EMBL" id="SOAZ01000002">
    <property type="protein sequence ID" value="TDT63451.1"/>
    <property type="molecule type" value="Genomic_DNA"/>
</dbReference>
<accession>A0A4R7KVB9</accession>
<comment type="pathway">
    <text evidence="3 20">Nucleotide-sugar biosynthesis; UDP-N-acetyl-alpha-D-glucosamine biosynthesis; UDP-N-acetyl-alpha-D-glucosamine from N-acetyl-alpha-D-glucosamine 1-phosphate: step 1/1.</text>
</comment>
<dbReference type="Gene3D" id="2.160.10.10">
    <property type="entry name" value="Hexapeptide repeat proteins"/>
    <property type="match status" value="1"/>
</dbReference>
<evidence type="ECO:0000256" key="20">
    <source>
        <dbReference type="HAMAP-Rule" id="MF_01631"/>
    </source>
</evidence>
<dbReference type="GO" id="GO:0071555">
    <property type="term" value="P:cell wall organization"/>
    <property type="evidence" value="ECO:0007669"/>
    <property type="project" value="UniProtKB-KW"/>
</dbReference>
<feature type="binding site" evidence="20">
    <location>
        <position position="332"/>
    </location>
    <ligand>
        <name>UDP-N-acetyl-alpha-D-glucosamine</name>
        <dbReference type="ChEBI" id="CHEBI:57705"/>
    </ligand>
</feature>
<dbReference type="GO" id="GO:0009252">
    <property type="term" value="P:peptidoglycan biosynthetic process"/>
    <property type="evidence" value="ECO:0007669"/>
    <property type="project" value="UniProtKB-UniRule"/>
</dbReference>
<evidence type="ECO:0000256" key="9">
    <source>
        <dbReference type="ARBA" id="ARBA00022723"/>
    </source>
</evidence>
<dbReference type="UniPathway" id="UPA00113">
    <property type="reaction ID" value="UER00532"/>
</dbReference>
<keyword evidence="16 20" id="KW-0961">Cell wall biogenesis/degradation</keyword>
<evidence type="ECO:0000256" key="12">
    <source>
        <dbReference type="ARBA" id="ARBA00022960"/>
    </source>
</evidence>
<comment type="catalytic activity">
    <reaction evidence="17 20">
        <text>alpha-D-glucosamine 1-phosphate + acetyl-CoA = N-acetyl-alpha-D-glucosamine 1-phosphate + CoA + H(+)</text>
        <dbReference type="Rhea" id="RHEA:13725"/>
        <dbReference type="ChEBI" id="CHEBI:15378"/>
        <dbReference type="ChEBI" id="CHEBI:57287"/>
        <dbReference type="ChEBI" id="CHEBI:57288"/>
        <dbReference type="ChEBI" id="CHEBI:57776"/>
        <dbReference type="ChEBI" id="CHEBI:58516"/>
        <dbReference type="EC" id="2.3.1.157"/>
    </reaction>
</comment>
<keyword evidence="12 20" id="KW-0133">Cell shape</keyword>
<comment type="cofactor">
    <cofactor evidence="20">
        <name>Mg(2+)</name>
        <dbReference type="ChEBI" id="CHEBI:18420"/>
    </cofactor>
    <text evidence="20">Binds 1 Mg(2+) ion per subunit.</text>
</comment>
<dbReference type="SUPFAM" id="SSF53448">
    <property type="entry name" value="Nucleotide-diphospho-sugar transferases"/>
    <property type="match status" value="1"/>
</dbReference>
<name>A0A4R7KVB9_9CLOT</name>
<keyword evidence="13 20" id="KW-0573">Peptidoglycan synthesis</keyword>
<comment type="similarity">
    <text evidence="5 20">In the N-terminal section; belongs to the N-acetylglucosamine-1-phosphate uridyltransferase family.</text>
</comment>
<dbReference type="GO" id="GO:0009245">
    <property type="term" value="P:lipid A biosynthetic process"/>
    <property type="evidence" value="ECO:0007669"/>
    <property type="project" value="UniProtKB-UniRule"/>
</dbReference>
<comment type="function">
    <text evidence="19 20">Catalyzes the last two sequential reactions in the de novo biosynthetic pathway for UDP-N-acetylglucosamine (UDP-GlcNAc). The C-terminal domain catalyzes the transfer of acetyl group from acetyl coenzyme A to glucosamine-1-phosphate (GlcN-1-P) to produce N-acetylglucosamine-1-phosphate (GlcNAc-1-P), which is converted into UDP-GlcNAc by the transfer of uridine 5-monophosphate (from uridine 5-triphosphate), a reaction catalyzed by the N-terminal domain.</text>
</comment>
<evidence type="ECO:0000313" key="22">
    <source>
        <dbReference type="EMBL" id="TDT63451.1"/>
    </source>
</evidence>
<dbReference type="PANTHER" id="PTHR43584">
    <property type="entry name" value="NUCLEOTIDYL TRANSFERASE"/>
    <property type="match status" value="1"/>
</dbReference>
<dbReference type="PANTHER" id="PTHR43584:SF3">
    <property type="entry name" value="BIFUNCTIONAL PROTEIN GLMU"/>
    <property type="match status" value="1"/>
</dbReference>
<dbReference type="InterPro" id="IPR018357">
    <property type="entry name" value="Hexapep_transf_CS"/>
</dbReference>
<dbReference type="GO" id="GO:0005737">
    <property type="term" value="C:cytoplasm"/>
    <property type="evidence" value="ECO:0007669"/>
    <property type="project" value="UniProtKB-SubCell"/>
</dbReference>
<dbReference type="GO" id="GO:0006048">
    <property type="term" value="P:UDP-N-acetylglucosamine biosynthetic process"/>
    <property type="evidence" value="ECO:0007669"/>
    <property type="project" value="UniProtKB-UniPathway"/>
</dbReference>
<proteinExistence type="inferred from homology"/>
<dbReference type="HAMAP" id="MF_01631">
    <property type="entry name" value="GlmU"/>
    <property type="match status" value="1"/>
</dbReference>
<comment type="caution">
    <text evidence="20">Lacks conserved residue(s) required for the propagation of feature annotation.</text>
</comment>
<evidence type="ECO:0000256" key="19">
    <source>
        <dbReference type="ARBA" id="ARBA00049628"/>
    </source>
</evidence>
<comment type="pathway">
    <text evidence="20">Bacterial outer membrane biogenesis; LPS lipid A biosynthesis.</text>
</comment>
<dbReference type="GO" id="GO:0000902">
    <property type="term" value="P:cell morphogenesis"/>
    <property type="evidence" value="ECO:0007669"/>
    <property type="project" value="UniProtKB-UniRule"/>
</dbReference>
<evidence type="ECO:0000256" key="15">
    <source>
        <dbReference type="ARBA" id="ARBA00023315"/>
    </source>
</evidence>
<dbReference type="InterPro" id="IPR011004">
    <property type="entry name" value="Trimer_LpxA-like_sf"/>
</dbReference>
<feature type="binding site" evidence="20">
    <location>
        <position position="155"/>
    </location>
    <ligand>
        <name>UDP-N-acetyl-alpha-D-glucosamine</name>
        <dbReference type="ChEBI" id="CHEBI:57705"/>
    </ligand>
</feature>
<feature type="binding site" evidence="20">
    <location>
        <position position="227"/>
    </location>
    <ligand>
        <name>Mg(2+)</name>
        <dbReference type="ChEBI" id="CHEBI:18420"/>
    </ligand>
</feature>
<feature type="binding site" evidence="20">
    <location>
        <position position="170"/>
    </location>
    <ligand>
        <name>UDP-N-acetyl-alpha-D-glucosamine</name>
        <dbReference type="ChEBI" id="CHEBI:57705"/>
    </ligand>
</feature>
<feature type="binding site" evidence="20">
    <location>
        <position position="350"/>
    </location>
    <ligand>
        <name>UDP-N-acetyl-alpha-D-glucosamine</name>
        <dbReference type="ChEBI" id="CHEBI:57705"/>
    </ligand>
</feature>
<feature type="binding site" evidence="20">
    <location>
        <begin position="78"/>
        <end position="79"/>
    </location>
    <ligand>
        <name>UDP-N-acetyl-alpha-D-glucosamine</name>
        <dbReference type="ChEBI" id="CHEBI:57705"/>
    </ligand>
</feature>
<keyword evidence="7 20" id="KW-0808">Transferase</keyword>
<evidence type="ECO:0000256" key="17">
    <source>
        <dbReference type="ARBA" id="ARBA00048247"/>
    </source>
</evidence>
<feature type="region of interest" description="Linker" evidence="20">
    <location>
        <begin position="230"/>
        <end position="250"/>
    </location>
</feature>
<keyword evidence="23" id="KW-1185">Reference proteome</keyword>
<dbReference type="GO" id="GO:0003977">
    <property type="term" value="F:UDP-N-acetylglucosamine diphosphorylase activity"/>
    <property type="evidence" value="ECO:0007669"/>
    <property type="project" value="UniProtKB-UniRule"/>
</dbReference>
<feature type="binding site" evidence="20">
    <location>
        <position position="103"/>
    </location>
    <ligand>
        <name>Mg(2+)</name>
        <dbReference type="ChEBI" id="CHEBI:18420"/>
    </ligand>
</feature>
<dbReference type="InterPro" id="IPR005882">
    <property type="entry name" value="Bifunctional_GlmU"/>
</dbReference>
<dbReference type="Gene3D" id="3.90.550.10">
    <property type="entry name" value="Spore Coat Polysaccharide Biosynthesis Protein SpsA, Chain A"/>
    <property type="match status" value="1"/>
</dbReference>
<evidence type="ECO:0000256" key="4">
    <source>
        <dbReference type="ARBA" id="ARBA00007707"/>
    </source>
</evidence>
<evidence type="ECO:0000259" key="21">
    <source>
        <dbReference type="Pfam" id="PF00483"/>
    </source>
</evidence>
<keyword evidence="14 20" id="KW-0511">Multifunctional enzyme</keyword>
<feature type="active site" description="Proton acceptor" evidence="20">
    <location>
        <position position="362"/>
    </location>
</feature>
<gene>
    <name evidence="20" type="primary">glmU</name>
    <name evidence="22" type="ORF">EDD71_102213</name>
</gene>
<evidence type="ECO:0000256" key="13">
    <source>
        <dbReference type="ARBA" id="ARBA00022984"/>
    </source>
</evidence>
<evidence type="ECO:0000256" key="18">
    <source>
        <dbReference type="ARBA" id="ARBA00048493"/>
    </source>
</evidence>
<feature type="binding site" evidence="20">
    <location>
        <position position="73"/>
    </location>
    <ligand>
        <name>UDP-N-acetyl-alpha-D-glucosamine</name>
        <dbReference type="ChEBI" id="CHEBI:57705"/>
    </ligand>
</feature>
<evidence type="ECO:0000256" key="3">
    <source>
        <dbReference type="ARBA" id="ARBA00005208"/>
    </source>
</evidence>
<comment type="subcellular location">
    <subcellularLocation>
        <location evidence="1 20">Cytoplasm</location>
    </subcellularLocation>
</comment>
<dbReference type="Pfam" id="PF00132">
    <property type="entry name" value="Hexapep"/>
    <property type="match status" value="3"/>
</dbReference>
<dbReference type="GO" id="GO:0008360">
    <property type="term" value="P:regulation of cell shape"/>
    <property type="evidence" value="ECO:0007669"/>
    <property type="project" value="UniProtKB-KW"/>
</dbReference>
<feature type="binding site" evidence="20">
    <location>
        <position position="23"/>
    </location>
    <ligand>
        <name>UDP-N-acetyl-alpha-D-glucosamine</name>
        <dbReference type="ChEBI" id="CHEBI:57705"/>
    </ligand>
</feature>
<evidence type="ECO:0000256" key="2">
    <source>
        <dbReference type="ARBA" id="ARBA00005166"/>
    </source>
</evidence>
<dbReference type="InterPro" id="IPR038009">
    <property type="entry name" value="GlmU_C_LbH"/>
</dbReference>
<dbReference type="InterPro" id="IPR050065">
    <property type="entry name" value="GlmU-like"/>
</dbReference>
<evidence type="ECO:0000313" key="23">
    <source>
        <dbReference type="Proteomes" id="UP000295325"/>
    </source>
</evidence>
<evidence type="ECO:0000256" key="1">
    <source>
        <dbReference type="ARBA" id="ARBA00004496"/>
    </source>
</evidence>
<reference evidence="22 23" key="1">
    <citation type="submission" date="2019-03" db="EMBL/GenBank/DDBJ databases">
        <title>Genomic Encyclopedia of Type Strains, Phase IV (KMG-IV): sequencing the most valuable type-strain genomes for metagenomic binning, comparative biology and taxonomic classification.</title>
        <authorList>
            <person name="Goeker M."/>
        </authorList>
    </citation>
    <scope>NUCLEOTIDE SEQUENCE [LARGE SCALE GENOMIC DNA]</scope>
    <source>
        <strain evidence="22 23">DSM 24455</strain>
    </source>
</reference>
<dbReference type="GO" id="GO:0000287">
    <property type="term" value="F:magnesium ion binding"/>
    <property type="evidence" value="ECO:0007669"/>
    <property type="project" value="UniProtKB-UniRule"/>
</dbReference>
<dbReference type="GO" id="GO:0016020">
    <property type="term" value="C:membrane"/>
    <property type="evidence" value="ECO:0007669"/>
    <property type="project" value="GOC"/>
</dbReference>
<keyword evidence="10 20" id="KW-0677">Repeat</keyword>
<dbReference type="EC" id="2.7.7.23" evidence="20"/>
<dbReference type="PROSITE" id="PS00101">
    <property type="entry name" value="HEXAPEP_TRANSFERASES"/>
    <property type="match status" value="1"/>
</dbReference>
<evidence type="ECO:0000256" key="10">
    <source>
        <dbReference type="ARBA" id="ARBA00022737"/>
    </source>
</evidence>
<dbReference type="GO" id="GO:0019134">
    <property type="term" value="F:glucosamine-1-phosphate N-acetyltransferase activity"/>
    <property type="evidence" value="ECO:0007669"/>
    <property type="project" value="UniProtKB-UniRule"/>
</dbReference>
<feature type="binding site" evidence="20">
    <location>
        <begin position="385"/>
        <end position="386"/>
    </location>
    <ligand>
        <name>acetyl-CoA</name>
        <dbReference type="ChEBI" id="CHEBI:57288"/>
    </ligand>
</feature>
<protein>
    <recommendedName>
        <fullName evidence="20">Bifunctional protein GlmU</fullName>
    </recommendedName>
    <domain>
        <recommendedName>
            <fullName evidence="20">UDP-N-acetylglucosamine pyrophosphorylase</fullName>
            <ecNumber evidence="20">2.7.7.23</ecNumber>
        </recommendedName>
        <alternativeName>
            <fullName evidence="20">N-acetylglucosamine-1-phosphate uridyltransferase</fullName>
        </alternativeName>
    </domain>
    <domain>
        <recommendedName>
            <fullName evidence="20">Glucosamine-1-phosphate N-acetyltransferase</fullName>
            <ecNumber evidence="20">2.3.1.157</ecNumber>
        </recommendedName>
    </domain>
</protein>
<keyword evidence="6 20" id="KW-0963">Cytoplasm</keyword>
<dbReference type="RefSeq" id="WP_133627097.1">
    <property type="nucleotide sequence ID" value="NZ_SOAZ01000002.1"/>
</dbReference>
<keyword evidence="9 20" id="KW-0479">Metal-binding</keyword>
<feature type="domain" description="Nucleotidyl transferase" evidence="21">
    <location>
        <begin position="6"/>
        <end position="237"/>
    </location>
</feature>
<dbReference type="NCBIfam" id="TIGR01173">
    <property type="entry name" value="glmU"/>
    <property type="match status" value="1"/>
</dbReference>
<dbReference type="NCBIfam" id="NF010934">
    <property type="entry name" value="PRK14354.1"/>
    <property type="match status" value="1"/>
</dbReference>
<keyword evidence="15 20" id="KW-0012">Acyltransferase</keyword>
<evidence type="ECO:0000256" key="16">
    <source>
        <dbReference type="ARBA" id="ARBA00023316"/>
    </source>
</evidence>
<comment type="caution">
    <text evidence="22">The sequence shown here is derived from an EMBL/GenBank/DDBJ whole genome shotgun (WGS) entry which is preliminary data.</text>
</comment>
<organism evidence="22 23">
    <name type="scientific">Fonticella tunisiensis</name>
    <dbReference type="NCBI Taxonomy" id="1096341"/>
    <lineage>
        <taxon>Bacteria</taxon>
        <taxon>Bacillati</taxon>
        <taxon>Bacillota</taxon>
        <taxon>Clostridia</taxon>
        <taxon>Eubacteriales</taxon>
        <taxon>Clostridiaceae</taxon>
        <taxon>Fonticella</taxon>
    </lineage>
</organism>
<feature type="binding site" evidence="20">
    <location>
        <position position="439"/>
    </location>
    <ligand>
        <name>acetyl-CoA</name>
        <dbReference type="ChEBI" id="CHEBI:57288"/>
    </ligand>
</feature>
<feature type="binding site" evidence="20">
    <location>
        <position position="227"/>
    </location>
    <ligand>
        <name>UDP-N-acetyl-alpha-D-glucosamine</name>
        <dbReference type="ChEBI" id="CHEBI:57705"/>
    </ligand>
</feature>
<dbReference type="AlphaFoldDB" id="A0A4R7KVB9"/>
<comment type="catalytic activity">
    <reaction evidence="18 20">
        <text>N-acetyl-alpha-D-glucosamine 1-phosphate + UTP + H(+) = UDP-N-acetyl-alpha-D-glucosamine + diphosphate</text>
        <dbReference type="Rhea" id="RHEA:13509"/>
        <dbReference type="ChEBI" id="CHEBI:15378"/>
        <dbReference type="ChEBI" id="CHEBI:33019"/>
        <dbReference type="ChEBI" id="CHEBI:46398"/>
        <dbReference type="ChEBI" id="CHEBI:57705"/>
        <dbReference type="ChEBI" id="CHEBI:57776"/>
        <dbReference type="EC" id="2.7.7.23"/>
    </reaction>
</comment>
<feature type="binding site" evidence="20">
    <location>
        <position position="376"/>
    </location>
    <ligand>
        <name>UDP-N-acetyl-alpha-D-glucosamine</name>
        <dbReference type="ChEBI" id="CHEBI:57705"/>
    </ligand>
</feature>
<feature type="binding site" evidence="20">
    <location>
        <position position="422"/>
    </location>
    <ligand>
        <name>acetyl-CoA</name>
        <dbReference type="ChEBI" id="CHEBI:57288"/>
    </ligand>
</feature>
<evidence type="ECO:0000256" key="11">
    <source>
        <dbReference type="ARBA" id="ARBA00022842"/>
    </source>
</evidence>
<evidence type="ECO:0000256" key="7">
    <source>
        <dbReference type="ARBA" id="ARBA00022679"/>
    </source>
</evidence>
<evidence type="ECO:0000256" key="6">
    <source>
        <dbReference type="ARBA" id="ARBA00022490"/>
    </source>
</evidence>
<dbReference type="CDD" id="cd03353">
    <property type="entry name" value="LbH_GlmU_C"/>
    <property type="match status" value="1"/>
</dbReference>
<keyword evidence="8 20" id="KW-0548">Nucleotidyltransferase</keyword>
<feature type="binding site" evidence="20">
    <location>
        <position position="140"/>
    </location>
    <ligand>
        <name>UDP-N-acetyl-alpha-D-glucosamine</name>
        <dbReference type="ChEBI" id="CHEBI:57705"/>
    </ligand>
</feature>
<comment type="similarity">
    <text evidence="4 20">In the C-terminal section; belongs to the transferase hexapeptide repeat family.</text>
</comment>